<dbReference type="InterPro" id="IPR027417">
    <property type="entry name" value="P-loop_NTPase"/>
</dbReference>
<evidence type="ECO:0000256" key="2">
    <source>
        <dbReference type="ARBA" id="ARBA00022741"/>
    </source>
</evidence>
<evidence type="ECO:0000256" key="3">
    <source>
        <dbReference type="ARBA" id="ARBA00022840"/>
    </source>
</evidence>
<dbReference type="Pfam" id="PF13541">
    <property type="entry name" value="ChlI"/>
    <property type="match status" value="1"/>
</dbReference>
<evidence type="ECO:0000313" key="5">
    <source>
        <dbReference type="EMBL" id="QYX72536.1"/>
    </source>
</evidence>
<keyword evidence="3" id="KW-0067">ATP-binding</keyword>
<proteinExistence type="inferred from homology"/>
<dbReference type="GeneID" id="67445133"/>
<dbReference type="Pfam" id="PF01078">
    <property type="entry name" value="Mg_chelatase"/>
    <property type="match status" value="1"/>
</dbReference>
<dbReference type="InterPro" id="IPR003593">
    <property type="entry name" value="AAA+_ATPase"/>
</dbReference>
<dbReference type="NCBIfam" id="TIGR00368">
    <property type="entry name" value="YifB family Mg chelatase-like AAA ATPase"/>
    <property type="match status" value="1"/>
</dbReference>
<organism evidence="5 6">
    <name type="scientific">Shewanella putrefaciens</name>
    <name type="common">Pseudomonas putrefaciens</name>
    <dbReference type="NCBI Taxonomy" id="24"/>
    <lineage>
        <taxon>Bacteria</taxon>
        <taxon>Pseudomonadati</taxon>
        <taxon>Pseudomonadota</taxon>
        <taxon>Gammaproteobacteria</taxon>
        <taxon>Alteromonadales</taxon>
        <taxon>Shewanellaceae</taxon>
        <taxon>Shewanella</taxon>
    </lineage>
</organism>
<name>A0ABX8XAC0_SHEPU</name>
<evidence type="ECO:0000259" key="4">
    <source>
        <dbReference type="PROSITE" id="PS50051"/>
    </source>
</evidence>
<dbReference type="InterPro" id="IPR004482">
    <property type="entry name" value="Mg_chelat-rel"/>
</dbReference>
<dbReference type="Proteomes" id="UP000827084">
    <property type="component" value="Chromosome"/>
</dbReference>
<accession>A0ABX8XAC0</accession>
<dbReference type="SUPFAM" id="SSF54211">
    <property type="entry name" value="Ribosomal protein S5 domain 2-like"/>
    <property type="match status" value="1"/>
</dbReference>
<sequence length="509" mass="55452">MAIACVNTRASCGVEAPKVTVEVHLSNGLPAFNLVGLPEASVKEARERVRSALINAGFEFPMRRITVNLAPADLPKQGGRYDLPIAVGILAASEQIPANSLKNLEFVGELALSGQIRYCQGLLPAIIAAKRQDNTLILPLENRHDAELVGYQKVFFGSHLQSLAAFLQGQAPLPELDTHLEWVSEEQSYDSSQCLSDVIGQYQAKQALEIAAAGNHNLLMLGPPGTGKTMLASRMMALLPALSYEEALEVAAIHSVAGLDIKPQDFLKRPFRAPHHTSSSISLVGGGSIPKPGEISLAHRGVLFLDEVAEFPRKVLDCLREPMETGEVVISRAAAKLTFLSRFQLIAAMNPSPSGDIDANNRATPDQVQRYLARLSGPFLDRFDLTIEVPKLPAGTLTQAMAPSETSQDVAKRVRRARDIQLARSGVLNSELTGKQLKLFSGLTDADLIFLEQSVVKLGLSVRSFHRIQRVARTIADLEQSPNTERRHLAQALGYRAMDRLLARLSQQY</sequence>
<comment type="similarity">
    <text evidence="1">Belongs to the Mg-chelatase subunits D/I family. ComM subfamily.</text>
</comment>
<dbReference type="SMART" id="SM00382">
    <property type="entry name" value="AAA"/>
    <property type="match status" value="1"/>
</dbReference>
<dbReference type="Pfam" id="PF13335">
    <property type="entry name" value="Mg_chelatase_C"/>
    <property type="match status" value="1"/>
</dbReference>
<reference evidence="5 6" key="1">
    <citation type="submission" date="2021-08" db="EMBL/GenBank/DDBJ databases">
        <title>Shewanella putrefaciens YZ-J, complete genome.</title>
        <authorList>
            <person name="Yi Z."/>
        </authorList>
    </citation>
    <scope>NUCLEOTIDE SEQUENCE [LARGE SCALE GENOMIC DNA]</scope>
    <source>
        <strain evidence="5 6">YZ-J</strain>
    </source>
</reference>
<feature type="domain" description="MCM C-terminal AAA(+) ATPase" evidence="4">
    <location>
        <begin position="293"/>
        <end position="385"/>
    </location>
</feature>
<gene>
    <name evidence="5" type="ORF">K3G22_17700</name>
</gene>
<evidence type="ECO:0000256" key="1">
    <source>
        <dbReference type="ARBA" id="ARBA00006354"/>
    </source>
</evidence>
<dbReference type="PANTHER" id="PTHR32039:SF7">
    <property type="entry name" value="COMPETENCE PROTEIN COMM"/>
    <property type="match status" value="1"/>
</dbReference>
<dbReference type="InterPro" id="IPR000523">
    <property type="entry name" value="Mg_chelatse_chII-like_cat_dom"/>
</dbReference>
<dbReference type="EMBL" id="CP080635">
    <property type="protein sequence ID" value="QYX72536.1"/>
    <property type="molecule type" value="Genomic_DNA"/>
</dbReference>
<keyword evidence="2" id="KW-0547">Nucleotide-binding</keyword>
<evidence type="ECO:0000313" key="6">
    <source>
        <dbReference type="Proteomes" id="UP000827084"/>
    </source>
</evidence>
<dbReference type="CDD" id="cd00009">
    <property type="entry name" value="AAA"/>
    <property type="match status" value="1"/>
</dbReference>
<keyword evidence="6" id="KW-1185">Reference proteome</keyword>
<dbReference type="InterPro" id="IPR025158">
    <property type="entry name" value="Mg_chelat-rel_C"/>
</dbReference>
<dbReference type="Gene3D" id="3.30.230.10">
    <property type="match status" value="1"/>
</dbReference>
<dbReference type="NCBIfam" id="NF007365">
    <property type="entry name" value="PRK09862.1"/>
    <property type="match status" value="1"/>
</dbReference>
<dbReference type="InterPro" id="IPR045006">
    <property type="entry name" value="CHLI-like"/>
</dbReference>
<dbReference type="InterPro" id="IPR001208">
    <property type="entry name" value="MCM_dom"/>
</dbReference>
<dbReference type="PANTHER" id="PTHR32039">
    <property type="entry name" value="MAGNESIUM-CHELATASE SUBUNIT CHLI"/>
    <property type="match status" value="1"/>
</dbReference>
<dbReference type="InterPro" id="IPR014721">
    <property type="entry name" value="Ribsml_uS5_D2-typ_fold_subgr"/>
</dbReference>
<dbReference type="SUPFAM" id="SSF52540">
    <property type="entry name" value="P-loop containing nucleoside triphosphate hydrolases"/>
    <property type="match status" value="1"/>
</dbReference>
<dbReference type="InterPro" id="IPR020568">
    <property type="entry name" value="Ribosomal_Su5_D2-typ_SF"/>
</dbReference>
<protein>
    <submittedName>
        <fullName evidence="5">YifB family Mg chelatase-like AAA ATPase</fullName>
    </submittedName>
</protein>
<dbReference type="RefSeq" id="WP_011920159.1">
    <property type="nucleotide sequence ID" value="NZ_BMPK01000001.1"/>
</dbReference>
<dbReference type="PRINTS" id="PR01657">
    <property type="entry name" value="MCMFAMILY"/>
</dbReference>
<dbReference type="Gene3D" id="3.40.50.300">
    <property type="entry name" value="P-loop containing nucleotide triphosphate hydrolases"/>
    <property type="match status" value="1"/>
</dbReference>
<dbReference type="PROSITE" id="PS50051">
    <property type="entry name" value="MCM_2"/>
    <property type="match status" value="1"/>
</dbReference>